<dbReference type="Proteomes" id="UP000269721">
    <property type="component" value="Unassembled WGS sequence"/>
</dbReference>
<gene>
    <name evidence="3" type="ORF">BDK51DRAFT_25544</name>
</gene>
<evidence type="ECO:0000313" key="3">
    <source>
        <dbReference type="EMBL" id="RKO90476.1"/>
    </source>
</evidence>
<organism evidence="3 4">
    <name type="scientific">Blyttiomyces helicus</name>
    <dbReference type="NCBI Taxonomy" id="388810"/>
    <lineage>
        <taxon>Eukaryota</taxon>
        <taxon>Fungi</taxon>
        <taxon>Fungi incertae sedis</taxon>
        <taxon>Chytridiomycota</taxon>
        <taxon>Chytridiomycota incertae sedis</taxon>
        <taxon>Chytridiomycetes</taxon>
        <taxon>Chytridiomycetes incertae sedis</taxon>
        <taxon>Blyttiomyces</taxon>
    </lineage>
</organism>
<dbReference type="OrthoDB" id="2162956at2759"/>
<dbReference type="PROSITE" id="PS50909">
    <property type="entry name" value="GAT"/>
    <property type="match status" value="1"/>
</dbReference>
<dbReference type="GO" id="GO:0043130">
    <property type="term" value="F:ubiquitin binding"/>
    <property type="evidence" value="ECO:0007669"/>
    <property type="project" value="InterPro"/>
</dbReference>
<feature type="domain" description="VHS" evidence="1">
    <location>
        <begin position="47"/>
        <end position="113"/>
    </location>
</feature>
<name>A0A4P9WIS6_9FUNG</name>
<evidence type="ECO:0000259" key="2">
    <source>
        <dbReference type="PROSITE" id="PS50909"/>
    </source>
</evidence>
<dbReference type="PROSITE" id="PS50179">
    <property type="entry name" value="VHS"/>
    <property type="match status" value="1"/>
</dbReference>
<feature type="non-terminal residue" evidence="3">
    <location>
        <position position="249"/>
    </location>
</feature>
<evidence type="ECO:0008006" key="5">
    <source>
        <dbReference type="Google" id="ProtNLM"/>
    </source>
</evidence>
<dbReference type="SUPFAM" id="SSF89009">
    <property type="entry name" value="GAT-like domain"/>
    <property type="match status" value="1"/>
</dbReference>
<dbReference type="AlphaFoldDB" id="A0A4P9WIS6"/>
<accession>A0A4P9WIS6</accession>
<dbReference type="InterPro" id="IPR004152">
    <property type="entry name" value="GAT_dom"/>
</dbReference>
<dbReference type="GO" id="GO:0035091">
    <property type="term" value="F:phosphatidylinositol binding"/>
    <property type="evidence" value="ECO:0007669"/>
    <property type="project" value="InterPro"/>
</dbReference>
<proteinExistence type="predicted"/>
<evidence type="ECO:0000259" key="1">
    <source>
        <dbReference type="PROSITE" id="PS50179"/>
    </source>
</evidence>
<feature type="domain" description="GAT" evidence="2">
    <location>
        <begin position="184"/>
        <end position="249"/>
    </location>
</feature>
<keyword evidence="4" id="KW-1185">Reference proteome</keyword>
<evidence type="ECO:0000313" key="4">
    <source>
        <dbReference type="Proteomes" id="UP000269721"/>
    </source>
</evidence>
<protein>
    <recommendedName>
        <fullName evidence="5">VHS domain-containing protein</fullName>
    </recommendedName>
</protein>
<dbReference type="EMBL" id="KZ995535">
    <property type="protein sequence ID" value="RKO90476.1"/>
    <property type="molecule type" value="Genomic_DNA"/>
</dbReference>
<dbReference type="Gene3D" id="1.20.58.160">
    <property type="match status" value="1"/>
</dbReference>
<reference evidence="4" key="1">
    <citation type="journal article" date="2018" name="Nat. Microbiol.">
        <title>Leveraging single-cell genomics to expand the fungal tree of life.</title>
        <authorList>
            <person name="Ahrendt S.R."/>
            <person name="Quandt C.A."/>
            <person name="Ciobanu D."/>
            <person name="Clum A."/>
            <person name="Salamov A."/>
            <person name="Andreopoulos B."/>
            <person name="Cheng J.F."/>
            <person name="Woyke T."/>
            <person name="Pelin A."/>
            <person name="Henrissat B."/>
            <person name="Reynolds N.K."/>
            <person name="Benny G.L."/>
            <person name="Smith M.E."/>
            <person name="James T.Y."/>
            <person name="Grigoriev I.V."/>
        </authorList>
    </citation>
    <scope>NUCLEOTIDE SEQUENCE [LARGE SCALE GENOMIC DNA]</scope>
</reference>
<dbReference type="InterPro" id="IPR038425">
    <property type="entry name" value="GAT_sf"/>
</dbReference>
<sequence>MVQVNFGVQAAVVPTSDHKEYTWYSFRGGEATWSVEASGVYGGEVEFKVELIKPEALNSFAKCLESRPDFSVENRARLIYLIEQWVNSISDPSVAKALQDFQRRLSAKGVYFSSHLTPAAPIVNGNFIQPAVPQAYTLTNIAQPSYLQGPVPVTMTYINAVPYPPPVGSFYPGSFAPNTPTWPERKAKIEADIELANNSIGMFVESVQCLEPTEDVARNDIVQEFRQKCTEIRDRVISLIEEIQDAEVV</sequence>
<dbReference type="InterPro" id="IPR002014">
    <property type="entry name" value="VHS_dom"/>
</dbReference>